<accession>A0A7V7RQK4</accession>
<dbReference type="Gene3D" id="3.30.1610.20">
    <property type="entry name" value="Hen1, N-terminal domain"/>
    <property type="match status" value="1"/>
</dbReference>
<dbReference type="InterPro" id="IPR024740">
    <property type="entry name" value="Hen1_N"/>
</dbReference>
<evidence type="ECO:0000313" key="15">
    <source>
        <dbReference type="Proteomes" id="UP000441354"/>
    </source>
</evidence>
<evidence type="ECO:0000256" key="8">
    <source>
        <dbReference type="ARBA" id="ARBA00022842"/>
    </source>
</evidence>
<keyword evidence="7" id="KW-0479">Metal-binding</keyword>
<evidence type="ECO:0000256" key="5">
    <source>
        <dbReference type="ARBA" id="ARBA00022679"/>
    </source>
</evidence>
<dbReference type="AlphaFoldDB" id="A0A7V7RQK4"/>
<dbReference type="InterPro" id="IPR024026">
    <property type="entry name" value="3'-RNA_MeTfrase_Hen1_bac"/>
</dbReference>
<dbReference type="PANTHER" id="PTHR21404:SF3">
    <property type="entry name" value="SMALL RNA 2'-O-METHYLTRANSFERASE"/>
    <property type="match status" value="1"/>
</dbReference>
<evidence type="ECO:0000256" key="7">
    <source>
        <dbReference type="ARBA" id="ARBA00022723"/>
    </source>
</evidence>
<evidence type="ECO:0000256" key="11">
    <source>
        <dbReference type="ARBA" id="ARBA00035025"/>
    </source>
</evidence>
<keyword evidence="15" id="KW-1185">Reference proteome</keyword>
<keyword evidence="6" id="KW-0949">S-adenosyl-L-methionine</keyword>
<feature type="domain" description="Hen1 N-terminal" evidence="13">
    <location>
        <begin position="1"/>
        <end position="229"/>
    </location>
</feature>
<evidence type="ECO:0000256" key="12">
    <source>
        <dbReference type="ARBA" id="ARBA00048418"/>
    </source>
</evidence>
<dbReference type="Proteomes" id="UP000441354">
    <property type="component" value="Unassembled WGS sequence"/>
</dbReference>
<evidence type="ECO:0000256" key="3">
    <source>
        <dbReference type="ARBA" id="ARBA00021330"/>
    </source>
</evidence>
<evidence type="ECO:0000256" key="4">
    <source>
        <dbReference type="ARBA" id="ARBA00022603"/>
    </source>
</evidence>
<evidence type="ECO:0000259" key="13">
    <source>
        <dbReference type="Pfam" id="PF12623"/>
    </source>
</evidence>
<evidence type="ECO:0000313" key="14">
    <source>
        <dbReference type="EMBL" id="KAB2335729.1"/>
    </source>
</evidence>
<name>A0A7V7RQK4_9BACI</name>
<keyword evidence="9" id="KW-0694">RNA-binding</keyword>
<dbReference type="GO" id="GO:0003723">
    <property type="term" value="F:RNA binding"/>
    <property type="evidence" value="ECO:0007669"/>
    <property type="project" value="UniProtKB-KW"/>
</dbReference>
<evidence type="ECO:0000256" key="1">
    <source>
        <dbReference type="ARBA" id="ARBA00001946"/>
    </source>
</evidence>
<dbReference type="GO" id="GO:0090486">
    <property type="term" value="F:small RNA 2'-O-methyltransferase activity"/>
    <property type="evidence" value="ECO:0007669"/>
    <property type="project" value="UniProtKB-EC"/>
</dbReference>
<dbReference type="Gene3D" id="3.40.50.150">
    <property type="entry name" value="Vaccinia Virus protein VP39"/>
    <property type="match status" value="1"/>
</dbReference>
<dbReference type="InterPro" id="IPR029063">
    <property type="entry name" value="SAM-dependent_MTases_sf"/>
</dbReference>
<evidence type="ECO:0000256" key="10">
    <source>
        <dbReference type="ARBA" id="ARBA00023158"/>
    </source>
</evidence>
<keyword evidence="5 14" id="KW-0808">Transferase</keyword>
<dbReference type="SUPFAM" id="SSF53335">
    <property type="entry name" value="S-adenosyl-L-methionine-dependent methyltransferases"/>
    <property type="match status" value="1"/>
</dbReference>
<dbReference type="Pfam" id="PF13489">
    <property type="entry name" value="Methyltransf_23"/>
    <property type="match status" value="1"/>
</dbReference>
<sequence length="451" mass="52778">MQLTLNAKGQNASVMSYLLAKNPNNIYERKQKGHYVRLFYSRFSEEETEVTIFVTPDPIELTKNSSSTYDITHYINDREFAVSSIFCSFIRTALGTALNGQPADEYKKWVDEPFDFQVDFGPIASSLSDETLYKLFTPLGFDVLIEEGEANYQFELKKRSTARFVTLTGKTTLQRVLRQLFVLIPVIDDYKHYYIDEKEIEKLERYGEGWLDDHPLKEMILKQSLRFEEVYKLIDQPAKEKHKVEEPVKKRLNDMRYEKIIETIENLPKKETIVDLGSGEGKLSVRLGFIEGVKQILAAEPSQIATKKALERFEKAAKKESFLMPERIWSSLFYYDERLAGKDVMILCEVIEHIDYERLPKIMDTIFSEYKPESLIITTPNAEYNQVYELGDSFRHTDHRFELDRKQFQEWCAERSRDYPYSFTFEGVGEIHETLGAPTQLCLFTRKEERA</sequence>
<protein>
    <recommendedName>
        <fullName evidence="3">Small RNA 2'-O-methyltransferase</fullName>
        <ecNumber evidence="11">2.1.1.386</ecNumber>
    </recommendedName>
</protein>
<dbReference type="PANTHER" id="PTHR21404">
    <property type="entry name" value="HEN1"/>
    <property type="match status" value="1"/>
</dbReference>
<dbReference type="NCBIfam" id="TIGR04074">
    <property type="entry name" value="bacter_Hen1"/>
    <property type="match status" value="1"/>
</dbReference>
<dbReference type="InterPro" id="IPR026610">
    <property type="entry name" value="Hen1"/>
</dbReference>
<evidence type="ECO:0000256" key="6">
    <source>
        <dbReference type="ARBA" id="ARBA00022691"/>
    </source>
</evidence>
<organism evidence="14 15">
    <name type="scientific">Bacillus mesophilum</name>
    <dbReference type="NCBI Taxonomy" id="1071718"/>
    <lineage>
        <taxon>Bacteria</taxon>
        <taxon>Bacillati</taxon>
        <taxon>Bacillota</taxon>
        <taxon>Bacilli</taxon>
        <taxon>Bacillales</taxon>
        <taxon>Bacillaceae</taxon>
        <taxon>Bacillus</taxon>
    </lineage>
</organism>
<dbReference type="GO" id="GO:0030422">
    <property type="term" value="P:siRNA processing"/>
    <property type="evidence" value="ECO:0007669"/>
    <property type="project" value="TreeGrafter"/>
</dbReference>
<dbReference type="EMBL" id="WBOT01000001">
    <property type="protein sequence ID" value="KAB2335729.1"/>
    <property type="molecule type" value="Genomic_DNA"/>
</dbReference>
<comment type="similarity">
    <text evidence="2">Belongs to the methyltransferase superfamily. HEN1 family.</text>
</comment>
<evidence type="ECO:0000256" key="2">
    <source>
        <dbReference type="ARBA" id="ARBA00009026"/>
    </source>
</evidence>
<dbReference type="OrthoDB" id="626362at2"/>
<proteinExistence type="inferred from homology"/>
<dbReference type="InterPro" id="IPR038546">
    <property type="entry name" value="Hen1_N_sf"/>
</dbReference>
<comment type="caution">
    <text evidence="14">The sequence shown here is derived from an EMBL/GenBank/DDBJ whole genome shotgun (WGS) entry which is preliminary data.</text>
</comment>
<reference evidence="14 15" key="1">
    <citation type="journal article" date="2014" name="Arch. Microbiol.">
        <title>Bacillus mesophilum sp. nov., strain IITR-54T, a novel 4-chlorobiphenyl dechlorinating bacterium.</title>
        <authorList>
            <person name="Manickam N."/>
            <person name="Singh N.K."/>
            <person name="Bajaj A."/>
            <person name="Kumar R.M."/>
            <person name="Kaur G."/>
            <person name="Kaur N."/>
            <person name="Bala M."/>
            <person name="Kumar A."/>
            <person name="Mayilraj S."/>
        </authorList>
    </citation>
    <scope>NUCLEOTIDE SEQUENCE [LARGE SCALE GENOMIC DNA]</scope>
    <source>
        <strain evidence="14 15">IITR-54</strain>
    </source>
</reference>
<keyword evidence="8" id="KW-0460">Magnesium</keyword>
<gene>
    <name evidence="14" type="ORF">F7732_03955</name>
</gene>
<comment type="catalytic activity">
    <reaction evidence="12">
        <text>small RNA 3'-end nucleotide + S-adenosyl-L-methionine = small RNA 3'-end 2'-O-methylnucleotide + S-adenosyl-L-homocysteine + H(+)</text>
        <dbReference type="Rhea" id="RHEA:37887"/>
        <dbReference type="Rhea" id="RHEA-COMP:10415"/>
        <dbReference type="Rhea" id="RHEA-COMP:10416"/>
        <dbReference type="ChEBI" id="CHEBI:15378"/>
        <dbReference type="ChEBI" id="CHEBI:57856"/>
        <dbReference type="ChEBI" id="CHEBI:59789"/>
        <dbReference type="ChEBI" id="CHEBI:74896"/>
        <dbReference type="ChEBI" id="CHEBI:74898"/>
        <dbReference type="EC" id="2.1.1.386"/>
    </reaction>
</comment>
<keyword evidence="10" id="KW-0943">RNA-mediated gene silencing</keyword>
<dbReference type="RefSeq" id="WP_151572339.1">
    <property type="nucleotide sequence ID" value="NZ_WBOT01000001.1"/>
</dbReference>
<comment type="cofactor">
    <cofactor evidence="1">
        <name>Mg(2+)</name>
        <dbReference type="ChEBI" id="CHEBI:18420"/>
    </cofactor>
</comment>
<evidence type="ECO:0000256" key="9">
    <source>
        <dbReference type="ARBA" id="ARBA00022884"/>
    </source>
</evidence>
<keyword evidence="4 14" id="KW-0489">Methyltransferase</keyword>
<dbReference type="GO" id="GO:0005737">
    <property type="term" value="C:cytoplasm"/>
    <property type="evidence" value="ECO:0007669"/>
    <property type="project" value="TreeGrafter"/>
</dbReference>
<dbReference type="GO" id="GO:0046872">
    <property type="term" value="F:metal ion binding"/>
    <property type="evidence" value="ECO:0007669"/>
    <property type="project" value="UniProtKB-KW"/>
</dbReference>
<dbReference type="EC" id="2.1.1.386" evidence="11"/>
<dbReference type="Pfam" id="PF12623">
    <property type="entry name" value="Hen1_L"/>
    <property type="match status" value="1"/>
</dbReference>
<dbReference type="GO" id="GO:0001510">
    <property type="term" value="P:RNA methylation"/>
    <property type="evidence" value="ECO:0007669"/>
    <property type="project" value="InterPro"/>
</dbReference>